<proteinExistence type="predicted"/>
<evidence type="ECO:0008006" key="3">
    <source>
        <dbReference type="Google" id="ProtNLM"/>
    </source>
</evidence>
<comment type="caution">
    <text evidence="1">The sequence shown here is derived from an EMBL/GenBank/DDBJ whole genome shotgun (WGS) entry which is preliminary data.</text>
</comment>
<organism evidence="1 2">
    <name type="scientific">Frondihabitans cladoniiphilus</name>
    <dbReference type="NCBI Taxonomy" id="715785"/>
    <lineage>
        <taxon>Bacteria</taxon>
        <taxon>Bacillati</taxon>
        <taxon>Actinomycetota</taxon>
        <taxon>Actinomycetes</taxon>
        <taxon>Micrococcales</taxon>
        <taxon>Microbacteriaceae</taxon>
        <taxon>Frondihabitans</taxon>
    </lineage>
</organism>
<name>A0ABP8VUT9_9MICO</name>
<keyword evidence="2" id="KW-1185">Reference proteome</keyword>
<dbReference type="RefSeq" id="WP_345375407.1">
    <property type="nucleotide sequence ID" value="NZ_BAABLM010000003.1"/>
</dbReference>
<accession>A0ABP8VUT9</accession>
<sequence>MNEPPPVVLRTADLSAADLPERRLRHEHERHSLERIAPGAYVDADAWRRLAELEQARLRVRARMARLSEHLVASHDSAAALWGMPFLDARPTAVHVIDPARVTPDSRGGLIRHVGELADDDVVVGTHFLATSPARTAVDMALRDGFLTALMFFDHGLREKLFTMEQVEVILSRFPRARRRREALTAMRMASPLPENGGESLSRGQFVLIGLEAPELQREFRENGRVFARADFFWEEPGIVGELDGDVKYLESRMRNGRSAEQVLVDEKWRSEQLLDHPEVNRVVRWNYATARSVTKLADRLIRAGVPRRPLR</sequence>
<protein>
    <recommendedName>
        <fullName evidence="3">Transcriptional regulator, AbiEi antitoxin, Type IV TA system</fullName>
    </recommendedName>
</protein>
<reference evidence="2" key="1">
    <citation type="journal article" date="2019" name="Int. J. Syst. Evol. Microbiol.">
        <title>The Global Catalogue of Microorganisms (GCM) 10K type strain sequencing project: providing services to taxonomists for standard genome sequencing and annotation.</title>
        <authorList>
            <consortium name="The Broad Institute Genomics Platform"/>
            <consortium name="The Broad Institute Genome Sequencing Center for Infectious Disease"/>
            <person name="Wu L."/>
            <person name="Ma J."/>
        </authorList>
    </citation>
    <scope>NUCLEOTIDE SEQUENCE [LARGE SCALE GENOMIC DNA]</scope>
    <source>
        <strain evidence="2">JCM 18956</strain>
    </source>
</reference>
<evidence type="ECO:0000313" key="2">
    <source>
        <dbReference type="Proteomes" id="UP001501295"/>
    </source>
</evidence>
<dbReference type="Proteomes" id="UP001501295">
    <property type="component" value="Unassembled WGS sequence"/>
</dbReference>
<evidence type="ECO:0000313" key="1">
    <source>
        <dbReference type="EMBL" id="GAA4673345.1"/>
    </source>
</evidence>
<dbReference type="EMBL" id="BAABLM010000003">
    <property type="protein sequence ID" value="GAA4673345.1"/>
    <property type="molecule type" value="Genomic_DNA"/>
</dbReference>
<gene>
    <name evidence="1" type="ORF">GCM10025780_16950</name>
</gene>